<dbReference type="Gramene" id="EOY26093">
    <property type="protein sequence ID" value="EOY26093"/>
    <property type="gene ID" value="TCM_027488"/>
</dbReference>
<dbReference type="EMBL" id="CM001884">
    <property type="protein sequence ID" value="EOY26093.1"/>
    <property type="molecule type" value="Genomic_DNA"/>
</dbReference>
<organism evidence="1 2">
    <name type="scientific">Theobroma cacao</name>
    <name type="common">Cacao</name>
    <name type="synonym">Cocoa</name>
    <dbReference type="NCBI Taxonomy" id="3641"/>
    <lineage>
        <taxon>Eukaryota</taxon>
        <taxon>Viridiplantae</taxon>
        <taxon>Streptophyta</taxon>
        <taxon>Embryophyta</taxon>
        <taxon>Tracheophyta</taxon>
        <taxon>Spermatophyta</taxon>
        <taxon>Magnoliopsida</taxon>
        <taxon>eudicotyledons</taxon>
        <taxon>Gunneridae</taxon>
        <taxon>Pentapetalae</taxon>
        <taxon>rosids</taxon>
        <taxon>malvids</taxon>
        <taxon>Malvales</taxon>
        <taxon>Malvaceae</taxon>
        <taxon>Byttnerioideae</taxon>
        <taxon>Theobroma</taxon>
    </lineage>
</organism>
<reference evidence="1 2" key="1">
    <citation type="journal article" date="2013" name="Genome Biol.">
        <title>The genome sequence of the most widely cultivated cacao type and its use to identify candidate genes regulating pod color.</title>
        <authorList>
            <person name="Motamayor J.C."/>
            <person name="Mockaitis K."/>
            <person name="Schmutz J."/>
            <person name="Haiminen N."/>
            <person name="Iii D.L."/>
            <person name="Cornejo O."/>
            <person name="Findley S.D."/>
            <person name="Zheng P."/>
            <person name="Utro F."/>
            <person name="Royaert S."/>
            <person name="Saski C."/>
            <person name="Jenkins J."/>
            <person name="Podicheti R."/>
            <person name="Zhao M."/>
            <person name="Scheffler B.E."/>
            <person name="Stack J.C."/>
            <person name="Feltus F.A."/>
            <person name="Mustiga G.M."/>
            <person name="Amores F."/>
            <person name="Phillips W."/>
            <person name="Marelli J.P."/>
            <person name="May G.D."/>
            <person name="Shapiro H."/>
            <person name="Ma J."/>
            <person name="Bustamante C.D."/>
            <person name="Schnell R.J."/>
            <person name="Main D."/>
            <person name="Gilbert D."/>
            <person name="Parida L."/>
            <person name="Kuhn D.N."/>
        </authorList>
    </citation>
    <scope>NUCLEOTIDE SEQUENCE [LARGE SCALE GENOMIC DNA]</scope>
    <source>
        <strain evidence="2">cv. Matina 1-6</strain>
    </source>
</reference>
<dbReference type="AlphaFoldDB" id="A0A061G9I8"/>
<gene>
    <name evidence="1" type="ORF">TCM_027488</name>
</gene>
<sequence>MQGDKYPPCPHYKKKNHTSKYCWYWPNVKCRSYNQLGYVEKVCKAKGANTEEKTTVVEQANAKDELLFMATVRAESKLKNIWLINSGC</sequence>
<dbReference type="Proteomes" id="UP000026915">
    <property type="component" value="Chromosome 6"/>
</dbReference>
<dbReference type="InParanoid" id="A0A061G9I8"/>
<dbReference type="OMA" id="NEVWLID"/>
<proteinExistence type="predicted"/>
<name>A0A061G9I8_THECC</name>
<evidence type="ECO:0000313" key="1">
    <source>
        <dbReference type="EMBL" id="EOY26093.1"/>
    </source>
</evidence>
<evidence type="ECO:0000313" key="2">
    <source>
        <dbReference type="Proteomes" id="UP000026915"/>
    </source>
</evidence>
<accession>A0A061G9I8</accession>
<protein>
    <submittedName>
        <fullName evidence="1">Uncharacterized protein</fullName>
    </submittedName>
</protein>
<dbReference type="HOGENOM" id="CLU_2473492_0_0_1"/>
<keyword evidence="2" id="KW-1185">Reference proteome</keyword>